<protein>
    <recommendedName>
        <fullName evidence="3">Phage terminase large subunit</fullName>
    </recommendedName>
</protein>
<dbReference type="AlphaFoldDB" id="A0A3N0G065"/>
<name>A0A3N0G065_9GAMM</name>
<dbReference type="InterPro" id="IPR027417">
    <property type="entry name" value="P-loop_NTPase"/>
</dbReference>
<dbReference type="RefSeq" id="WP_123252658.1">
    <property type="nucleotide sequence ID" value="NZ_RJLR01000020.1"/>
</dbReference>
<organism evidence="1 2">
    <name type="scientific">Dickeya undicola</name>
    <dbReference type="NCBI Taxonomy" id="1577887"/>
    <lineage>
        <taxon>Bacteria</taxon>
        <taxon>Pseudomonadati</taxon>
        <taxon>Pseudomonadota</taxon>
        <taxon>Gammaproteobacteria</taxon>
        <taxon>Enterobacterales</taxon>
        <taxon>Pectobacteriaceae</taxon>
        <taxon>Dickeya</taxon>
    </lineage>
</organism>
<dbReference type="Gene3D" id="3.40.50.300">
    <property type="entry name" value="P-loop containing nucleotide triphosphate hydrolases"/>
    <property type="match status" value="1"/>
</dbReference>
<accession>A0A3N0G065</accession>
<gene>
    <name evidence="1" type="ORF">EF878_11495</name>
</gene>
<dbReference type="InterPro" id="IPR006517">
    <property type="entry name" value="Phage_terminase_lsu-like_C"/>
</dbReference>
<evidence type="ECO:0008006" key="3">
    <source>
        <dbReference type="Google" id="ProtNLM"/>
    </source>
</evidence>
<evidence type="ECO:0000313" key="2">
    <source>
        <dbReference type="Proteomes" id="UP000276061"/>
    </source>
</evidence>
<dbReference type="OrthoDB" id="378710at2"/>
<dbReference type="EMBL" id="RJLR01000020">
    <property type="protein sequence ID" value="RNM05854.1"/>
    <property type="molecule type" value="Genomic_DNA"/>
</dbReference>
<dbReference type="Proteomes" id="UP000276061">
    <property type="component" value="Unassembled WGS sequence"/>
</dbReference>
<sequence length="564" mass="63621">MARKKKLSTKDFAKELAELSAALRQVIEAECVGFDPHPDEVASRRECVNHPVSGYAYFVENYFPHYVRHKERSELHKYLFTQLPETVANTRGMNVAIAAPRGEAKSTLVSQLFVLWCIIRGVKHYPVIIMDSIDQAYPMLESIKSELQFNPRLIMDFPEVTGGGRVWQMGTILTRNDVKVTVAGSGKKLRGLRHGPYRPDLVILDDIENDENVENPRQRDKLDNWLKKTVLPLGEAGGKLDVIYIGTILHYDSVLSRTLKNPLWKRKRLKALIKWPINMSLWDKWEEILINNEENGEELAWQFYCDNRAEMEDGSEVSWAARPLYELMLIRARDGHSTFDSEYQNDPVSGENAPFATCIQFWVNRLNEWIFYGACDPSLGKAGASRDPSALLVGGFNRHTGILDVVEAAIRKRLPDKIISDVIELQRIYGCLVWSIEAVQFQEFLRTELVKRSAAAGIPVPARAVTPHSDKLLRIESLQPHMANGLIRLHPGQATLIDQLRHFPMADHDDGPDALHMLWALAVSGFAAFSFTAVPRNNAPDSDDRDTGFNRAGVVGHGFGSGGW</sequence>
<dbReference type="NCBIfam" id="TIGR01630">
    <property type="entry name" value="psiM2_ORF9"/>
    <property type="match status" value="1"/>
</dbReference>
<evidence type="ECO:0000313" key="1">
    <source>
        <dbReference type="EMBL" id="RNM05854.1"/>
    </source>
</evidence>
<proteinExistence type="predicted"/>
<comment type="caution">
    <text evidence="1">The sequence shown here is derived from an EMBL/GenBank/DDBJ whole genome shotgun (WGS) entry which is preliminary data.</text>
</comment>
<reference evidence="1 2" key="1">
    <citation type="submission" date="2018-11" db="EMBL/GenBank/DDBJ databases">
        <title>Characterization of surface water Dickeya isolates.</title>
        <authorList>
            <person name="Van Gijsegem F."/>
            <person name="Pedron J."/>
        </authorList>
    </citation>
    <scope>NUCLEOTIDE SEQUENCE [LARGE SCALE GENOMIC DNA]</scope>
    <source>
        <strain evidence="1 2">FVG1-MFV-O17</strain>
    </source>
</reference>
<dbReference type="Gene3D" id="3.30.420.240">
    <property type="match status" value="1"/>
</dbReference>